<dbReference type="Gene3D" id="1.10.150.240">
    <property type="entry name" value="Putative phosphatase, domain 2"/>
    <property type="match status" value="1"/>
</dbReference>
<dbReference type="PRINTS" id="PR00413">
    <property type="entry name" value="HADHALOGNASE"/>
</dbReference>
<dbReference type="PANTHER" id="PTHR47829:SF1">
    <property type="entry name" value="HAD FAMILY PHOSPHATASE"/>
    <property type="match status" value="1"/>
</dbReference>
<protein>
    <submittedName>
        <fullName evidence="2">HAD family hydrolase</fullName>
    </submittedName>
</protein>
<dbReference type="STRING" id="174720.A0A0N5B3D4"/>
<dbReference type="WBParaSite" id="SPAL_0000058500.1">
    <property type="protein sequence ID" value="SPAL_0000058500.1"/>
    <property type="gene ID" value="SPAL_0000058500"/>
</dbReference>
<dbReference type="Gene3D" id="3.40.50.1000">
    <property type="entry name" value="HAD superfamily/HAD-like"/>
    <property type="match status" value="1"/>
</dbReference>
<dbReference type="InterPro" id="IPR023214">
    <property type="entry name" value="HAD_sf"/>
</dbReference>
<evidence type="ECO:0000313" key="2">
    <source>
        <dbReference type="WBParaSite" id="SPAL_0000058500.1"/>
    </source>
</evidence>
<dbReference type="Proteomes" id="UP000046392">
    <property type="component" value="Unplaced"/>
</dbReference>
<dbReference type="NCBIfam" id="TIGR01509">
    <property type="entry name" value="HAD-SF-IA-v3"/>
    <property type="match status" value="1"/>
</dbReference>
<dbReference type="InterPro" id="IPR052898">
    <property type="entry name" value="ACAD10-like"/>
</dbReference>
<reference evidence="2" key="1">
    <citation type="submission" date="2017-02" db="UniProtKB">
        <authorList>
            <consortium name="WormBaseParasite"/>
        </authorList>
    </citation>
    <scope>IDENTIFICATION</scope>
</reference>
<organism evidence="1 2">
    <name type="scientific">Strongyloides papillosus</name>
    <name type="common">Intestinal threadworm</name>
    <dbReference type="NCBI Taxonomy" id="174720"/>
    <lineage>
        <taxon>Eukaryota</taxon>
        <taxon>Metazoa</taxon>
        <taxon>Ecdysozoa</taxon>
        <taxon>Nematoda</taxon>
        <taxon>Chromadorea</taxon>
        <taxon>Rhabditida</taxon>
        <taxon>Tylenchina</taxon>
        <taxon>Panagrolaimomorpha</taxon>
        <taxon>Strongyloidoidea</taxon>
        <taxon>Strongyloididae</taxon>
        <taxon>Strongyloides</taxon>
    </lineage>
</organism>
<dbReference type="Pfam" id="PF00702">
    <property type="entry name" value="Hydrolase"/>
    <property type="match status" value="1"/>
</dbReference>
<dbReference type="SFLD" id="SFLDS00003">
    <property type="entry name" value="Haloacid_Dehalogenase"/>
    <property type="match status" value="1"/>
</dbReference>
<dbReference type="InterPro" id="IPR036412">
    <property type="entry name" value="HAD-like_sf"/>
</dbReference>
<evidence type="ECO:0000313" key="1">
    <source>
        <dbReference type="Proteomes" id="UP000046392"/>
    </source>
</evidence>
<dbReference type="SFLD" id="SFLDG01129">
    <property type="entry name" value="C1.5:_HAD__Beta-PGM__Phosphata"/>
    <property type="match status" value="1"/>
</dbReference>
<dbReference type="AlphaFoldDB" id="A0A0N5B3D4"/>
<keyword evidence="1" id="KW-1185">Reference proteome</keyword>
<accession>A0A0N5B3D4</accession>
<dbReference type="InterPro" id="IPR006439">
    <property type="entry name" value="HAD-SF_hydro_IA"/>
</dbReference>
<dbReference type="InterPro" id="IPR023198">
    <property type="entry name" value="PGP-like_dom2"/>
</dbReference>
<name>A0A0N5B3D4_STREA</name>
<dbReference type="SUPFAM" id="SSF56784">
    <property type="entry name" value="HAD-like"/>
    <property type="match status" value="1"/>
</dbReference>
<dbReference type="PANTHER" id="PTHR47829">
    <property type="entry name" value="HYDROLASE, PUTATIVE (AFU_ORTHOLOGUE AFUA_1G12880)-RELATED"/>
    <property type="match status" value="1"/>
</dbReference>
<proteinExistence type="predicted"/>
<dbReference type="CDD" id="cd02603">
    <property type="entry name" value="HAD_sEH-N_like"/>
    <property type="match status" value="1"/>
</dbReference>
<sequence>MNNIKVFMFDMGGVIMRYPNNDIVKNIQRPNEKLKKLMEDLDLGIESIESVEKILEPTNPLKKLCNASLRDRDITKFHGGLVEDDNIIKCLRILKDNGYKIALLTNNFYYDDTKTDSVIMKDLSHFDYVVESCKIGKRKPTKEFYEHALNLVQSPPEECVFVDDLKENCDGAEVVGIKSIHLKDGDSITTIKEIELITGLSIL</sequence>